<comment type="caution">
    <text evidence="3">The sequence shown here is derived from an EMBL/GenBank/DDBJ whole genome shotgun (WGS) entry which is preliminary data.</text>
</comment>
<evidence type="ECO:0000313" key="3">
    <source>
        <dbReference type="EMBL" id="CAG9320257.1"/>
    </source>
</evidence>
<evidence type="ECO:0000313" key="4">
    <source>
        <dbReference type="Proteomes" id="UP001162131"/>
    </source>
</evidence>
<protein>
    <recommendedName>
        <fullName evidence="2">UDENN domain-containing protein</fullName>
    </recommendedName>
</protein>
<dbReference type="PANTHER" id="PTHR15288">
    <property type="entry name" value="DENN DOMAIN-CONTAINING PROTEIN 2"/>
    <property type="match status" value="1"/>
</dbReference>
<dbReference type="EMBL" id="CAJZBQ010000025">
    <property type="protein sequence ID" value="CAG9320257.1"/>
    <property type="molecule type" value="Genomic_DNA"/>
</dbReference>
<dbReference type="SMART" id="SM00799">
    <property type="entry name" value="DENN"/>
    <property type="match status" value="1"/>
</dbReference>
<sequence length="562" mass="64185">MENTLAYWKERCNLLLAENSQLKSEIESLKQQLHKSTVKNEDANRRIKELSEEISMSPIQDWGFEDDSYFESLAQSVCSSRYSIRQVQSPQNTSKKSYFDFQPMIQSQVDLRISMNLQSIEKPRLVEYFFVVGVSAEDLSQRNRKAAILMSVPDNIEWAGLSVLADFCFPAGISASELVLSKSGSALNQLIFGHNYISRAENSYVFTIKANEPRLLGDNNWSDVLYCCCVTINDVGVGYGTGEWAVPKCYCLVSYYPHFTLFFDIISKVLVLKRVRRMQELINIEPIDAPNILRRSEELGESETKLIAKCIGINSQQPNSTIRIEEEMIEPISITWPEEVWLYDIPWLLSPLFSTLRFQDTFWVLIALLLEKSVVVVSSNLSLLTSSVLAFAELLKPLIWPHVVIPIVPDSLREILEAPVPVLLGLPAPAPPLRKSYSNLIWLMLDEPSPQRRLQASTKILRDVKEPYFDNFKTVLNKLYAEFTQERTVYIPSHPQQNACKDIANLLRGCWGRLLEKFPRRTSGRINPNDFSPVIESSHLADKKFLESFTKTQLLVSHLENC</sequence>
<dbReference type="Gene3D" id="3.30.450.200">
    <property type="match status" value="1"/>
</dbReference>
<dbReference type="Pfam" id="PF02141">
    <property type="entry name" value="DENN"/>
    <property type="match status" value="1"/>
</dbReference>
<dbReference type="PANTHER" id="PTHR15288:SF0">
    <property type="entry name" value="UDENN DOMAIN-CONTAINING PROTEIN"/>
    <property type="match status" value="1"/>
</dbReference>
<dbReference type="Proteomes" id="UP001162131">
    <property type="component" value="Unassembled WGS sequence"/>
</dbReference>
<dbReference type="Gene3D" id="3.40.50.11500">
    <property type="match status" value="1"/>
</dbReference>
<dbReference type="InterPro" id="IPR037516">
    <property type="entry name" value="Tripartite_DENN"/>
</dbReference>
<evidence type="ECO:0000256" key="1">
    <source>
        <dbReference type="SAM" id="Coils"/>
    </source>
</evidence>
<gene>
    <name evidence="3" type="ORF">BSTOLATCC_MIC26179</name>
</gene>
<feature type="coiled-coil region" evidence="1">
    <location>
        <begin position="12"/>
        <end position="53"/>
    </location>
</feature>
<dbReference type="InterPro" id="IPR001194">
    <property type="entry name" value="cDENN_dom"/>
</dbReference>
<evidence type="ECO:0000259" key="2">
    <source>
        <dbReference type="PROSITE" id="PS50211"/>
    </source>
</evidence>
<name>A0AAU9IX30_9CILI</name>
<keyword evidence="4" id="KW-1185">Reference proteome</keyword>
<reference evidence="3" key="1">
    <citation type="submission" date="2021-09" db="EMBL/GenBank/DDBJ databases">
        <authorList>
            <consortium name="AG Swart"/>
            <person name="Singh M."/>
            <person name="Singh A."/>
            <person name="Seah K."/>
            <person name="Emmerich C."/>
        </authorList>
    </citation>
    <scope>NUCLEOTIDE SEQUENCE</scope>
    <source>
        <strain evidence="3">ATCC30299</strain>
    </source>
</reference>
<dbReference type="PROSITE" id="PS50211">
    <property type="entry name" value="DENN"/>
    <property type="match status" value="1"/>
</dbReference>
<dbReference type="AlphaFoldDB" id="A0AAU9IX30"/>
<feature type="domain" description="UDENN" evidence="2">
    <location>
        <begin position="128"/>
        <end position="562"/>
    </location>
</feature>
<accession>A0AAU9IX30</accession>
<dbReference type="InterPro" id="IPR043153">
    <property type="entry name" value="DENN_C"/>
</dbReference>
<proteinExistence type="predicted"/>
<dbReference type="InterPro" id="IPR051942">
    <property type="entry name" value="DENN_domain_containing_2"/>
</dbReference>
<keyword evidence="1" id="KW-0175">Coiled coil</keyword>
<organism evidence="3 4">
    <name type="scientific">Blepharisma stoltei</name>
    <dbReference type="NCBI Taxonomy" id="1481888"/>
    <lineage>
        <taxon>Eukaryota</taxon>
        <taxon>Sar</taxon>
        <taxon>Alveolata</taxon>
        <taxon>Ciliophora</taxon>
        <taxon>Postciliodesmatophora</taxon>
        <taxon>Heterotrichea</taxon>
        <taxon>Heterotrichida</taxon>
        <taxon>Blepharismidae</taxon>
        <taxon>Blepharisma</taxon>
    </lineage>
</organism>